<dbReference type="InterPro" id="IPR058624">
    <property type="entry name" value="MdtA-like_HH"/>
</dbReference>
<dbReference type="RefSeq" id="WP_044498844.1">
    <property type="nucleotide sequence ID" value="NZ_LK391969.1"/>
</dbReference>
<dbReference type="OrthoDB" id="9806939at2"/>
<evidence type="ECO:0000259" key="3">
    <source>
        <dbReference type="Pfam" id="PF25876"/>
    </source>
</evidence>
<dbReference type="InterPro" id="IPR006143">
    <property type="entry name" value="RND_pump_MFP"/>
</dbReference>
<dbReference type="Pfam" id="PF25876">
    <property type="entry name" value="HH_MFP_RND"/>
    <property type="match status" value="1"/>
</dbReference>
<dbReference type="EMBL" id="LK391969">
    <property type="protein sequence ID" value="CEF26292.1"/>
    <property type="molecule type" value="Genomic_DNA"/>
</dbReference>
<dbReference type="NCBIfam" id="TIGR01730">
    <property type="entry name" value="RND_mfp"/>
    <property type="match status" value="1"/>
</dbReference>
<feature type="domain" description="Multidrug resistance protein MdtA-like alpha-helical hairpin" evidence="3">
    <location>
        <begin position="115"/>
        <end position="181"/>
    </location>
</feature>
<reference evidence="4" key="1">
    <citation type="submission" date="2014-07" db="EMBL/GenBank/DDBJ databases">
        <authorList>
            <person name="Urmite Genomes Urmite Genomes"/>
        </authorList>
    </citation>
    <scope>NUCLEOTIDE SEQUENCE</scope>
    <source>
        <strain evidence="4">12M76_air</strain>
    </source>
</reference>
<dbReference type="Gene3D" id="1.10.287.470">
    <property type="entry name" value="Helix hairpin bin"/>
    <property type="match status" value="1"/>
</dbReference>
<dbReference type="GO" id="GO:0015562">
    <property type="term" value="F:efflux transmembrane transporter activity"/>
    <property type="evidence" value="ECO:0007669"/>
    <property type="project" value="TreeGrafter"/>
</dbReference>
<protein>
    <submittedName>
        <fullName evidence="4">RND family efflux transporter MFP subunit</fullName>
    </submittedName>
</protein>
<dbReference type="Gene3D" id="2.40.50.100">
    <property type="match status" value="1"/>
</dbReference>
<evidence type="ECO:0000313" key="4">
    <source>
        <dbReference type="EMBL" id="CEA03746.1"/>
    </source>
</evidence>
<dbReference type="SUPFAM" id="SSF111369">
    <property type="entry name" value="HlyD-like secretion proteins"/>
    <property type="match status" value="1"/>
</dbReference>
<evidence type="ECO:0000256" key="2">
    <source>
        <dbReference type="SAM" id="Coils"/>
    </source>
</evidence>
<sequence>MYKSRMSAIGMACLFGLLGCGGDEQQAQPNEPPAATAQQNDSAQQVSVRVIPVEHRDLQAWVYSQGTARSLQREFLTFTQQGVVTYIDDNLRVGSPVKAGQLIAHQAPERVQADLQAAKAAVAEAEANLRLANVTRKRYETLIEQRSASQQELDQAIVQVEQAVAVRDNSRAQLAQAQLSVDESRLISPIDGVLARLNIEKGRYFMPSVVQTNTEQNALRTVPALVIDPTRFEVRVDLPSYDFRQVESGARAVIGGEPPVQGGDVDPLVGDDRVPARVHAISPSLDPETRTFEVILHSEGDNPRLQDGEFVPVWIALPALQDSLAVPLDVLRYRNDQAFLFVVDKASGRVNERRVEVGQQAGAYRAVIDGVEEGELVVSDGRAALYDGQRVRILETAGASE</sequence>
<organism evidence="4">
    <name type="scientific">Pseudomonas saudimassiliensis</name>
    <dbReference type="NCBI Taxonomy" id="1461581"/>
    <lineage>
        <taxon>Bacteria</taxon>
        <taxon>Pseudomonadati</taxon>
        <taxon>Pseudomonadota</taxon>
        <taxon>Gammaproteobacteria</taxon>
        <taxon>Pseudomonadales</taxon>
        <taxon>Pseudomonadaceae</taxon>
        <taxon>Pseudomonas</taxon>
    </lineage>
</organism>
<dbReference type="GO" id="GO:1990281">
    <property type="term" value="C:efflux pump complex"/>
    <property type="evidence" value="ECO:0007669"/>
    <property type="project" value="TreeGrafter"/>
</dbReference>
<keyword evidence="2" id="KW-0175">Coiled coil</keyword>
<dbReference type="AlphaFoldDB" id="A0A078MGG4"/>
<gene>
    <name evidence="4" type="ORF">BN1049_01220</name>
</gene>
<comment type="similarity">
    <text evidence="1">Belongs to the membrane fusion protein (MFP) (TC 8.A.1) family.</text>
</comment>
<dbReference type="EMBL" id="LM997413">
    <property type="protein sequence ID" value="CEA03746.1"/>
    <property type="molecule type" value="Genomic_DNA"/>
</dbReference>
<dbReference type="PANTHER" id="PTHR30469:SF15">
    <property type="entry name" value="HLYD FAMILY OF SECRETION PROTEINS"/>
    <property type="match status" value="1"/>
</dbReference>
<evidence type="ECO:0000256" key="1">
    <source>
        <dbReference type="ARBA" id="ARBA00009477"/>
    </source>
</evidence>
<dbReference type="PATRIC" id="fig|1461581.3.peg.1195"/>
<dbReference type="PANTHER" id="PTHR30469">
    <property type="entry name" value="MULTIDRUG RESISTANCE PROTEIN MDTA"/>
    <property type="match status" value="1"/>
</dbReference>
<accession>A0A078MGG4</accession>
<name>A0A078MGG4_9PSED</name>
<proteinExistence type="inferred from homology"/>
<feature type="coiled-coil region" evidence="2">
    <location>
        <begin position="115"/>
        <end position="142"/>
    </location>
</feature>
<dbReference type="Gene3D" id="2.40.420.20">
    <property type="match status" value="1"/>
</dbReference>
<dbReference type="PROSITE" id="PS51257">
    <property type="entry name" value="PROKAR_LIPOPROTEIN"/>
    <property type="match status" value="1"/>
</dbReference>
<dbReference type="Gene3D" id="2.40.30.170">
    <property type="match status" value="1"/>
</dbReference>